<reference evidence="2 3" key="1">
    <citation type="submission" date="2019-06" db="EMBL/GenBank/DDBJ databases">
        <title>YIM 131921 draft genome.</title>
        <authorList>
            <person name="Jiang L."/>
        </authorList>
    </citation>
    <scope>NUCLEOTIDE SEQUENCE [LARGE SCALE GENOMIC DNA]</scope>
    <source>
        <strain evidence="2 3">YIM 131921</strain>
    </source>
</reference>
<proteinExistence type="predicted"/>
<dbReference type="RefSeq" id="WP_139077000.1">
    <property type="nucleotide sequence ID" value="NZ_VDFU01000013.1"/>
</dbReference>
<dbReference type="InterPro" id="IPR049625">
    <property type="entry name" value="Glyco_transf_61_cat"/>
</dbReference>
<feature type="domain" description="Glycosyltransferase 61 catalytic" evidence="1">
    <location>
        <begin position="150"/>
        <end position="294"/>
    </location>
</feature>
<organism evidence="2 3">
    <name type="scientific">Rubellimicrobium rubrum</name>
    <dbReference type="NCBI Taxonomy" id="2585369"/>
    <lineage>
        <taxon>Bacteria</taxon>
        <taxon>Pseudomonadati</taxon>
        <taxon>Pseudomonadota</taxon>
        <taxon>Alphaproteobacteria</taxon>
        <taxon>Rhodobacterales</taxon>
        <taxon>Roseobacteraceae</taxon>
        <taxon>Rubellimicrobium</taxon>
    </lineage>
</organism>
<protein>
    <submittedName>
        <fullName evidence="2">Glycosyltransferase family 61 protein</fullName>
    </submittedName>
</protein>
<name>A0A5C4MYG6_9RHOB</name>
<evidence type="ECO:0000259" key="1">
    <source>
        <dbReference type="Pfam" id="PF04577"/>
    </source>
</evidence>
<evidence type="ECO:0000313" key="3">
    <source>
        <dbReference type="Proteomes" id="UP000305887"/>
    </source>
</evidence>
<dbReference type="Proteomes" id="UP000305887">
    <property type="component" value="Unassembled WGS sequence"/>
</dbReference>
<dbReference type="OrthoDB" id="6935590at2"/>
<keyword evidence="3" id="KW-1185">Reference proteome</keyword>
<evidence type="ECO:0000313" key="2">
    <source>
        <dbReference type="EMBL" id="TNC49135.1"/>
    </source>
</evidence>
<dbReference type="Pfam" id="PF04577">
    <property type="entry name" value="Glyco_transf_61"/>
    <property type="match status" value="1"/>
</dbReference>
<sequence length="345" mass="38338">MISFKPALDRVWKVAKRPYHDLEAEAVERWVEMPASVAYIPPAICLPGQLDRMRATLFSDAADIQRSFAGDFEIVEGETLGFRVKNVDLVGGVLYGRRSVRHLRARPWQQLAYPPPTECLDGVLYESWLGNRWFASWLAEDCLTYRLAEAHGRPVTSRTASGGHMPEYEALLGMKPYRTDAVHFQDLVFFQDLANNAGRAARAADLRRRVLAGRTPPSHAGVFILRGLTGDRRLLRNEAAIAEELARTRGFRILDPATASVARILEDCGGAEVVAGVEGSHLTHGIMLMPPKATLFVLQPPERVVAQLKIFTDRQDQRYAYVIGSGGSAEFEVNAAEVQKTLDLI</sequence>
<keyword evidence="2" id="KW-0808">Transferase</keyword>
<accession>A0A5C4MYG6</accession>
<dbReference type="GO" id="GO:0016757">
    <property type="term" value="F:glycosyltransferase activity"/>
    <property type="evidence" value="ECO:0007669"/>
    <property type="project" value="InterPro"/>
</dbReference>
<comment type="caution">
    <text evidence="2">The sequence shown here is derived from an EMBL/GenBank/DDBJ whole genome shotgun (WGS) entry which is preliminary data.</text>
</comment>
<dbReference type="AlphaFoldDB" id="A0A5C4MYG6"/>
<gene>
    <name evidence="2" type="ORF">FHG66_11840</name>
</gene>
<dbReference type="EMBL" id="VDFU01000013">
    <property type="protein sequence ID" value="TNC49135.1"/>
    <property type="molecule type" value="Genomic_DNA"/>
</dbReference>